<keyword evidence="2" id="KW-1185">Reference proteome</keyword>
<dbReference type="EMBL" id="LRGB01000295">
    <property type="protein sequence ID" value="KZS19923.1"/>
    <property type="molecule type" value="Genomic_DNA"/>
</dbReference>
<protein>
    <submittedName>
        <fullName evidence="1">Uncharacterized protein</fullName>
    </submittedName>
</protein>
<proteinExistence type="predicted"/>
<evidence type="ECO:0000313" key="2">
    <source>
        <dbReference type="Proteomes" id="UP000076858"/>
    </source>
</evidence>
<gene>
    <name evidence="1" type="ORF">APZ42_013524</name>
</gene>
<accession>A0A162QSS6</accession>
<organism evidence="1 2">
    <name type="scientific">Daphnia magna</name>
    <dbReference type="NCBI Taxonomy" id="35525"/>
    <lineage>
        <taxon>Eukaryota</taxon>
        <taxon>Metazoa</taxon>
        <taxon>Ecdysozoa</taxon>
        <taxon>Arthropoda</taxon>
        <taxon>Crustacea</taxon>
        <taxon>Branchiopoda</taxon>
        <taxon>Diplostraca</taxon>
        <taxon>Cladocera</taxon>
        <taxon>Anomopoda</taxon>
        <taxon>Daphniidae</taxon>
        <taxon>Daphnia</taxon>
    </lineage>
</organism>
<dbReference type="AlphaFoldDB" id="A0A162QSS6"/>
<feature type="non-terminal residue" evidence="1">
    <location>
        <position position="1"/>
    </location>
</feature>
<name>A0A162QSS6_9CRUS</name>
<reference evidence="1 2" key="1">
    <citation type="submission" date="2016-03" db="EMBL/GenBank/DDBJ databases">
        <title>EvidentialGene: Evidence-directed Construction of Genes on Genomes.</title>
        <authorList>
            <person name="Gilbert D.G."/>
            <person name="Choi J.-H."/>
            <person name="Mockaitis K."/>
            <person name="Colbourne J."/>
            <person name="Pfrender M."/>
        </authorList>
    </citation>
    <scope>NUCLEOTIDE SEQUENCE [LARGE SCALE GENOMIC DNA]</scope>
    <source>
        <strain evidence="1 2">Xinb3</strain>
        <tissue evidence="1">Complete organism</tissue>
    </source>
</reference>
<sequence>LEDDPEIVASDDLLLVPEVDEFFNASVIETSISISHCDSHLISQGGMDITADPETELRLNFLKFASEAISMPINDPVLLGFGKKLRDHIPIV</sequence>
<comment type="caution">
    <text evidence="1">The sequence shown here is derived from an EMBL/GenBank/DDBJ whole genome shotgun (WGS) entry which is preliminary data.</text>
</comment>
<dbReference type="Proteomes" id="UP000076858">
    <property type="component" value="Unassembled WGS sequence"/>
</dbReference>
<dbReference type="OrthoDB" id="6369198at2759"/>
<evidence type="ECO:0000313" key="1">
    <source>
        <dbReference type="EMBL" id="KZS19923.1"/>
    </source>
</evidence>